<gene>
    <name evidence="3" type="ORF">AV656_14690</name>
</gene>
<dbReference type="AlphaFoldDB" id="A0A161RFB7"/>
<dbReference type="RefSeq" id="WP_063183549.1">
    <property type="nucleotide sequence ID" value="NZ_LQNT01000013.1"/>
</dbReference>
<dbReference type="OrthoDB" id="2455564at2"/>
<sequence length="102" mass="11468">MNESDASSLESDETASENDESPLESDESFLDWIANLIEECDGVKHLEEVILIVSAAWMLIYFFYPAGSQLLQLAFWAIPFAMIYTAILMIVVKRKRGTSTIS</sequence>
<feature type="transmembrane region" description="Helical" evidence="2">
    <location>
        <begin position="73"/>
        <end position="92"/>
    </location>
</feature>
<name>A0A161RFB7_9BACL</name>
<organism evidence="3 4">
    <name type="scientific">Bhargavaea cecembensis</name>
    <dbReference type="NCBI Taxonomy" id="394098"/>
    <lineage>
        <taxon>Bacteria</taxon>
        <taxon>Bacillati</taxon>
        <taxon>Bacillota</taxon>
        <taxon>Bacilli</taxon>
        <taxon>Bacillales</taxon>
        <taxon>Caryophanaceae</taxon>
        <taxon>Bhargavaea</taxon>
    </lineage>
</organism>
<evidence type="ECO:0000313" key="4">
    <source>
        <dbReference type="Proteomes" id="UP000076490"/>
    </source>
</evidence>
<evidence type="ECO:0000256" key="1">
    <source>
        <dbReference type="SAM" id="MobiDB-lite"/>
    </source>
</evidence>
<accession>A0A161RFB7</accession>
<proteinExistence type="predicted"/>
<comment type="caution">
    <text evidence="3">The sequence shown here is derived from an EMBL/GenBank/DDBJ whole genome shotgun (WGS) entry which is preliminary data.</text>
</comment>
<feature type="region of interest" description="Disordered" evidence="1">
    <location>
        <begin position="1"/>
        <end position="26"/>
    </location>
</feature>
<feature type="compositionally biased region" description="Acidic residues" evidence="1">
    <location>
        <begin position="10"/>
        <end position="26"/>
    </location>
</feature>
<keyword evidence="2" id="KW-0472">Membrane</keyword>
<keyword evidence="2" id="KW-0812">Transmembrane</keyword>
<evidence type="ECO:0000313" key="3">
    <source>
        <dbReference type="EMBL" id="KZE36388.1"/>
    </source>
</evidence>
<reference evidence="3 4" key="1">
    <citation type="submission" date="2016-01" db="EMBL/GenBank/DDBJ databases">
        <title>Whole genome sequencing of Bhargavaea cecembensis T14.</title>
        <authorList>
            <person name="Hong K.W."/>
        </authorList>
    </citation>
    <scope>NUCLEOTIDE SEQUENCE [LARGE SCALE GENOMIC DNA]</scope>
    <source>
        <strain evidence="3 4">T14</strain>
    </source>
</reference>
<protein>
    <recommendedName>
        <fullName evidence="5">Transmembrane protein</fullName>
    </recommendedName>
</protein>
<keyword evidence="2" id="KW-1133">Transmembrane helix</keyword>
<evidence type="ECO:0000256" key="2">
    <source>
        <dbReference type="SAM" id="Phobius"/>
    </source>
</evidence>
<evidence type="ECO:0008006" key="5">
    <source>
        <dbReference type="Google" id="ProtNLM"/>
    </source>
</evidence>
<dbReference type="EMBL" id="LQNT01000013">
    <property type="protein sequence ID" value="KZE36388.1"/>
    <property type="molecule type" value="Genomic_DNA"/>
</dbReference>
<dbReference type="Proteomes" id="UP000076490">
    <property type="component" value="Unassembled WGS sequence"/>
</dbReference>
<feature type="transmembrane region" description="Helical" evidence="2">
    <location>
        <begin position="49"/>
        <end position="67"/>
    </location>
</feature>